<dbReference type="InterPro" id="IPR018164">
    <property type="entry name" value="Ala-tRNA-synth_IIc_N"/>
</dbReference>
<keyword evidence="7 9" id="KW-0648">Protein biosynthesis</keyword>
<dbReference type="GO" id="GO:0000049">
    <property type="term" value="F:tRNA binding"/>
    <property type="evidence" value="ECO:0007669"/>
    <property type="project" value="UniProtKB-KW"/>
</dbReference>
<keyword evidence="8 9" id="KW-0030">Aminoacyl-tRNA synthetase</keyword>
<keyword evidence="9" id="KW-0479">Metal-binding</keyword>
<dbReference type="Pfam" id="PF01411">
    <property type="entry name" value="tRNA-synt_2c"/>
    <property type="match status" value="1"/>
</dbReference>
<dbReference type="AlphaFoldDB" id="A0A1R0H4S7"/>
<organism evidence="11 12">
    <name type="scientific">Smittium mucronatum</name>
    <dbReference type="NCBI Taxonomy" id="133383"/>
    <lineage>
        <taxon>Eukaryota</taxon>
        <taxon>Fungi</taxon>
        <taxon>Fungi incertae sedis</taxon>
        <taxon>Zoopagomycota</taxon>
        <taxon>Kickxellomycotina</taxon>
        <taxon>Harpellomycetes</taxon>
        <taxon>Harpellales</taxon>
        <taxon>Legeriomycetaceae</taxon>
        <taxon>Smittium</taxon>
    </lineage>
</organism>
<dbReference type="PANTHER" id="PTHR11777:SF9">
    <property type="entry name" value="ALANINE--TRNA LIGASE, CYTOPLASMIC"/>
    <property type="match status" value="1"/>
</dbReference>
<evidence type="ECO:0000256" key="7">
    <source>
        <dbReference type="ARBA" id="ARBA00022917"/>
    </source>
</evidence>
<dbReference type="InterPro" id="IPR018163">
    <property type="entry name" value="Thr/Ala-tRNA-synth_IIc_edit"/>
</dbReference>
<protein>
    <recommendedName>
        <fullName evidence="9">Alanine--tRNA ligase</fullName>
        <ecNumber evidence="9">6.1.1.7</ecNumber>
    </recommendedName>
    <alternativeName>
        <fullName evidence="9">Alanyl-tRNA synthetase</fullName>
        <shortName evidence="9">AlaRS</shortName>
    </alternativeName>
</protein>
<dbReference type="PRINTS" id="PR00980">
    <property type="entry name" value="TRNASYNTHALA"/>
</dbReference>
<dbReference type="SUPFAM" id="SSF55186">
    <property type="entry name" value="ThrRS/AlaRS common domain"/>
    <property type="match status" value="1"/>
</dbReference>
<dbReference type="EMBL" id="LSSL01000594">
    <property type="protein sequence ID" value="OLY84175.1"/>
    <property type="molecule type" value="Genomic_DNA"/>
</dbReference>
<dbReference type="Gene3D" id="3.30.930.10">
    <property type="entry name" value="Bira Bifunctional Protein, Domain 2"/>
    <property type="match status" value="1"/>
</dbReference>
<evidence type="ECO:0000256" key="5">
    <source>
        <dbReference type="ARBA" id="ARBA00022840"/>
    </source>
</evidence>
<dbReference type="Gene3D" id="3.30.980.10">
    <property type="entry name" value="Threonyl-trna Synthetase, Chain A, domain 2"/>
    <property type="match status" value="1"/>
</dbReference>
<comment type="catalytic activity">
    <reaction evidence="9">
        <text>tRNA(Ala) + L-alanine + ATP = L-alanyl-tRNA(Ala) + AMP + diphosphate</text>
        <dbReference type="Rhea" id="RHEA:12540"/>
        <dbReference type="Rhea" id="RHEA-COMP:9657"/>
        <dbReference type="Rhea" id="RHEA-COMP:9923"/>
        <dbReference type="ChEBI" id="CHEBI:30616"/>
        <dbReference type="ChEBI" id="CHEBI:33019"/>
        <dbReference type="ChEBI" id="CHEBI:57972"/>
        <dbReference type="ChEBI" id="CHEBI:78442"/>
        <dbReference type="ChEBI" id="CHEBI:78497"/>
        <dbReference type="ChEBI" id="CHEBI:456215"/>
        <dbReference type="EC" id="6.1.1.7"/>
    </reaction>
</comment>
<evidence type="ECO:0000256" key="8">
    <source>
        <dbReference type="ARBA" id="ARBA00023146"/>
    </source>
</evidence>
<keyword evidence="9" id="KW-0963">Cytoplasm</keyword>
<comment type="cofactor">
    <cofactor evidence="9">
        <name>Zn(2+)</name>
        <dbReference type="ChEBI" id="CHEBI:29105"/>
    </cofactor>
    <text evidence="9">Binds 1 zinc ion per subunit.</text>
</comment>
<dbReference type="SUPFAM" id="SSF101353">
    <property type="entry name" value="Putative anticodon-binding domain of alanyl-tRNA synthetase (AlaRS)"/>
    <property type="match status" value="1"/>
</dbReference>
<feature type="binding site" evidence="9">
    <location>
        <position position="469"/>
    </location>
    <ligand>
        <name>Zn(2+)</name>
        <dbReference type="ChEBI" id="CHEBI:29105"/>
    </ligand>
</feature>
<dbReference type="HAMAP" id="MF_00036_B">
    <property type="entry name" value="Ala_tRNA_synth_B"/>
    <property type="match status" value="1"/>
</dbReference>
<dbReference type="InterPro" id="IPR045864">
    <property type="entry name" value="aa-tRNA-synth_II/BPL/LPL"/>
</dbReference>
<comment type="function">
    <text evidence="9">Catalyzes the attachment of alanine to tRNA(Ala) in a two-step reaction: alanine is first activated by ATP to form Ala-AMP and then transferred to the acceptor end of tRNA(Ala). Also edits incorrectly charged tRNA(Ala) via its editing domain.</text>
</comment>
<gene>
    <name evidence="9" type="primary">ALA1</name>
    <name evidence="11" type="ORF">AYI68_g1669</name>
</gene>
<keyword evidence="2 9" id="KW-0820">tRNA-binding</keyword>
<dbReference type="GO" id="GO:0005524">
    <property type="term" value="F:ATP binding"/>
    <property type="evidence" value="ECO:0007669"/>
    <property type="project" value="UniProtKB-UniRule"/>
</dbReference>
<dbReference type="SUPFAM" id="SSF55681">
    <property type="entry name" value="Class II aaRS and biotin synthetases"/>
    <property type="match status" value="1"/>
</dbReference>
<dbReference type="FunFam" id="3.30.980.10:FF:000004">
    <property type="entry name" value="Alanine--tRNA ligase, cytoplasmic"/>
    <property type="match status" value="1"/>
</dbReference>
<dbReference type="Pfam" id="PF07973">
    <property type="entry name" value="tRNA_SAD"/>
    <property type="match status" value="1"/>
</dbReference>
<dbReference type="GO" id="GO:0002161">
    <property type="term" value="F:aminoacyl-tRNA deacylase activity"/>
    <property type="evidence" value="ECO:0007669"/>
    <property type="project" value="TreeGrafter"/>
</dbReference>
<feature type="binding site" evidence="9">
    <location>
        <position position="592"/>
    </location>
    <ligand>
        <name>Zn(2+)</name>
        <dbReference type="ChEBI" id="CHEBI:29105"/>
    </ligand>
</feature>
<dbReference type="Proteomes" id="UP000187455">
    <property type="component" value="Unassembled WGS sequence"/>
</dbReference>
<keyword evidence="12" id="KW-1185">Reference proteome</keyword>
<feature type="domain" description="Alanyl-transfer RNA synthetases family profile" evidence="10">
    <location>
        <begin position="1"/>
        <end position="635"/>
    </location>
</feature>
<evidence type="ECO:0000256" key="6">
    <source>
        <dbReference type="ARBA" id="ARBA00022884"/>
    </source>
</evidence>
<comment type="subcellular location">
    <subcellularLocation>
        <location evidence="9">Mitochondrion</location>
    </subcellularLocation>
    <subcellularLocation>
        <location evidence="9">Cytoplasm</location>
    </subcellularLocation>
</comment>
<comment type="domain">
    <text evidence="9">Consists of three domains; the N-terminal catalytic domain, the editing domain and the C-terminal C-Ala domain. The editing domain removes incorrectly charged amino acids, while the C-Ala domain, along with tRNA(Ala), serves as a bridge to cooperatively bring together the editing and aminoacylation centers thus stimulating deacylation of misacylated tRNAs.</text>
</comment>
<dbReference type="InterPro" id="IPR050058">
    <property type="entry name" value="Ala-tRNA_ligase"/>
</dbReference>
<dbReference type="InterPro" id="IPR023033">
    <property type="entry name" value="Ala_tRNA_ligase_euk/bac"/>
</dbReference>
<dbReference type="GO" id="GO:0004813">
    <property type="term" value="F:alanine-tRNA ligase activity"/>
    <property type="evidence" value="ECO:0007669"/>
    <property type="project" value="UniProtKB-UniRule"/>
</dbReference>
<comment type="similarity">
    <text evidence="1 9">Belongs to the class-II aminoacyl-tRNA synthetase family.</text>
</comment>
<dbReference type="InterPro" id="IPR002318">
    <property type="entry name" value="Ala-tRNA-lgiase_IIc"/>
</dbReference>
<keyword evidence="6 9" id="KW-0694">RNA-binding</keyword>
<dbReference type="InterPro" id="IPR018165">
    <property type="entry name" value="Ala-tRNA-synth_IIc_core"/>
</dbReference>
<dbReference type="STRING" id="133383.A0A1R0H4S7"/>
<dbReference type="SMART" id="SM00863">
    <property type="entry name" value="tRNA_SAD"/>
    <property type="match status" value="1"/>
</dbReference>
<dbReference type="Gene3D" id="3.30.54.20">
    <property type="match status" value="1"/>
</dbReference>
<evidence type="ECO:0000256" key="3">
    <source>
        <dbReference type="ARBA" id="ARBA00022598"/>
    </source>
</evidence>
<evidence type="ECO:0000259" key="10">
    <source>
        <dbReference type="PROSITE" id="PS50860"/>
    </source>
</evidence>
<dbReference type="CDD" id="cd00673">
    <property type="entry name" value="AlaRS_core"/>
    <property type="match status" value="1"/>
</dbReference>
<evidence type="ECO:0000256" key="1">
    <source>
        <dbReference type="ARBA" id="ARBA00008226"/>
    </source>
</evidence>
<evidence type="ECO:0000256" key="4">
    <source>
        <dbReference type="ARBA" id="ARBA00022741"/>
    </source>
</evidence>
<keyword evidence="9" id="KW-0862">Zinc</keyword>
<dbReference type="EC" id="6.1.1.7" evidence="9"/>
<dbReference type="InterPro" id="IPR018162">
    <property type="entry name" value="Ala-tRNA-ligase_IIc_anticod-bd"/>
</dbReference>
<comment type="subunit">
    <text evidence="9">Monomer.</text>
</comment>
<evidence type="ECO:0000313" key="11">
    <source>
        <dbReference type="EMBL" id="OLY84175.1"/>
    </source>
</evidence>
<dbReference type="GO" id="GO:0070143">
    <property type="term" value="P:mitochondrial alanyl-tRNA aminoacylation"/>
    <property type="evidence" value="ECO:0007669"/>
    <property type="project" value="UniProtKB-UniRule"/>
</dbReference>
<feature type="binding site" evidence="9">
    <location>
        <position position="596"/>
    </location>
    <ligand>
        <name>Zn(2+)</name>
        <dbReference type="ChEBI" id="CHEBI:29105"/>
    </ligand>
</feature>
<keyword evidence="9" id="KW-0496">Mitochondrion</keyword>
<evidence type="ECO:0000256" key="2">
    <source>
        <dbReference type="ARBA" id="ARBA00022555"/>
    </source>
</evidence>
<evidence type="ECO:0000256" key="9">
    <source>
        <dbReference type="HAMAP-Rule" id="MF_03133"/>
    </source>
</evidence>
<keyword evidence="5 9" id="KW-0067">ATP-binding</keyword>
<name>A0A1R0H4S7_9FUNG</name>
<dbReference type="GO" id="GO:0005739">
    <property type="term" value="C:mitochondrion"/>
    <property type="evidence" value="ECO:0007669"/>
    <property type="project" value="UniProtKB-SubCell"/>
</dbReference>
<reference evidence="11 12" key="1">
    <citation type="journal article" date="2016" name="Mol. Biol. Evol.">
        <title>Genome-Wide Survey of Gut Fungi (Harpellales) Reveals the First Horizontally Transferred Ubiquitin Gene from a Mosquito Host.</title>
        <authorList>
            <person name="Wang Y."/>
            <person name="White M.M."/>
            <person name="Kvist S."/>
            <person name="Moncalvo J.M."/>
        </authorList>
    </citation>
    <scope>NUCLEOTIDE SEQUENCE [LARGE SCALE GENOMIC DNA]</scope>
    <source>
        <strain evidence="11 12">ALG-7-W6</strain>
    </source>
</reference>
<evidence type="ECO:0000313" key="12">
    <source>
        <dbReference type="Proteomes" id="UP000187455"/>
    </source>
</evidence>
<keyword evidence="4 9" id="KW-0547">Nucleotide-binding</keyword>
<sequence length="874" mass="97272">MVPFKNYFLSPDSAPQKRVTTIQQCIRAGGKHNDLDDVGRSPRHHTFFEMLGNFSFNSYGKKKAIQLAWQFLTKELELPISRLRVSVLIGDKEAQDIWENVIGLDPSRILQLPESENFWSMGTNEGPCGSCTEIFWNMQKKDLPPDHEDQWIELWNVVFMNQQLNSDKSITPLKTTCIDTGMGLERLSSVLQGVPTNFDTDEFVYLIKGIKKTLESTGASHRIKEFDSSKVLEHYRIIADHIRSCSLLISQGVYPSNTGRGYVLRRIIRRAIRSAYQLGASAGLLASIYPYVESTLGKVYDSLVTNSLTITNTLNSEESLFYLTFEKSISLLEKEMNSTTKKELSSDFIFELYDTHGLPPDLAHIIVSERGLSFNMKGIVINPCPFYGFGGGQPNDKGSVSPKDNPQLQYCVENVISVSGDLNVLVLKPDFGTIEADKYPNKIKVGDTLLCNVDSIERRLVSTHHTATHLLQAALRKILGHHVVQSGSSISADRFRFDFSNPSKLTDSQIQSVENLVNEWAVEDFPISTHLTTIENAKNRDKALGEFSTKYEKLSQVRVVSVINDATVPALELEGKNLEKSKGTDKISTELCAGTHLESTFGVYPFMIISESSTGSGTRRIEAMAGVSAIRHLKESNYVLKEIGKIITAFNKKKGAIDIKNGRKILYPESSSDSANHKNSYGNGSDQLYQVYEDVTKSLKSKQDSDTTTQRILLMNARIVQDSQVFDQFETLDLGLVLGKSSSSIKISTQIHIMPSINNQNLSDKSSLDRDSNPLPNWAYERASFLSNKNPNKVIITVQEDNIVVSVGKDVLVNGMNEPKFAFARDLAKRIFMLIGGKGGGNSSVAKGKLSSPIEANDKESIDRFLSGLSKIIY</sequence>
<comment type="caution">
    <text evidence="11">The sequence shown here is derived from an EMBL/GenBank/DDBJ whole genome shotgun (WGS) entry which is preliminary data.</text>
</comment>
<accession>A0A1R0H4S7</accession>
<dbReference type="GO" id="GO:0008270">
    <property type="term" value="F:zinc ion binding"/>
    <property type="evidence" value="ECO:0007669"/>
    <property type="project" value="UniProtKB-UniRule"/>
</dbReference>
<dbReference type="PROSITE" id="PS50860">
    <property type="entry name" value="AA_TRNA_LIGASE_II_ALA"/>
    <property type="match status" value="1"/>
</dbReference>
<dbReference type="OrthoDB" id="2423964at2759"/>
<feature type="binding site" evidence="9">
    <location>
        <position position="465"/>
    </location>
    <ligand>
        <name>Zn(2+)</name>
        <dbReference type="ChEBI" id="CHEBI:29105"/>
    </ligand>
</feature>
<proteinExistence type="inferred from homology"/>
<dbReference type="PANTHER" id="PTHR11777">
    <property type="entry name" value="ALANYL-TRNA SYNTHETASE"/>
    <property type="match status" value="1"/>
</dbReference>
<keyword evidence="3 9" id="KW-0436">Ligase</keyword>
<dbReference type="InterPro" id="IPR012947">
    <property type="entry name" value="tRNA_SAD"/>
</dbReference>